<dbReference type="Gene3D" id="3.40.50.720">
    <property type="entry name" value="NAD(P)-binding Rossmann-like Domain"/>
    <property type="match status" value="1"/>
</dbReference>
<dbReference type="SUPFAM" id="SSF51735">
    <property type="entry name" value="NAD(P)-binding Rossmann-fold domains"/>
    <property type="match status" value="1"/>
</dbReference>
<proteinExistence type="predicted"/>
<organism evidence="2 3">
    <name type="scientific">Mesorhizobium tamadayense</name>
    <dbReference type="NCBI Taxonomy" id="425306"/>
    <lineage>
        <taxon>Bacteria</taxon>
        <taxon>Pseudomonadati</taxon>
        <taxon>Pseudomonadota</taxon>
        <taxon>Alphaproteobacteria</taxon>
        <taxon>Hyphomicrobiales</taxon>
        <taxon>Phyllobacteriaceae</taxon>
        <taxon>Mesorhizobium</taxon>
    </lineage>
</organism>
<dbReference type="Pfam" id="PF01370">
    <property type="entry name" value="Epimerase"/>
    <property type="match status" value="1"/>
</dbReference>
<dbReference type="InterPro" id="IPR051783">
    <property type="entry name" value="NAD(P)-dependent_oxidoreduct"/>
</dbReference>
<dbReference type="GO" id="GO:0004029">
    <property type="term" value="F:aldehyde dehydrogenase (NAD+) activity"/>
    <property type="evidence" value="ECO:0007669"/>
    <property type="project" value="TreeGrafter"/>
</dbReference>
<dbReference type="InterPro" id="IPR036291">
    <property type="entry name" value="NAD(P)-bd_dom_sf"/>
</dbReference>
<dbReference type="InterPro" id="IPR001509">
    <property type="entry name" value="Epimerase_deHydtase"/>
</dbReference>
<gene>
    <name evidence="2" type="ORF">EH240_20745</name>
</gene>
<comment type="caution">
    <text evidence="2">The sequence shown here is derived from an EMBL/GenBank/DDBJ whole genome shotgun (WGS) entry which is preliminary data.</text>
</comment>
<dbReference type="CDD" id="cd05262">
    <property type="entry name" value="SDR_a7"/>
    <property type="match status" value="1"/>
</dbReference>
<accession>A0A3P3FFB4</accession>
<dbReference type="RefSeq" id="WP_125002075.1">
    <property type="nucleotide sequence ID" value="NZ_RQXT01000027.1"/>
</dbReference>
<dbReference type="GO" id="GO:0005737">
    <property type="term" value="C:cytoplasm"/>
    <property type="evidence" value="ECO:0007669"/>
    <property type="project" value="TreeGrafter"/>
</dbReference>
<keyword evidence="3" id="KW-1185">Reference proteome</keyword>
<dbReference type="Proteomes" id="UP000273786">
    <property type="component" value="Unassembled WGS sequence"/>
</dbReference>
<sequence length="301" mass="31560">MRVFLTGATGFIGSRIVPELLAAGHQVLGLTRSDAGARALAAAGAEAHRGDLEDLDSLRDGAARSDAVVHTAFDHDFSNFAANCEKDKRVIEALGGALAGSDRLLLITSGTGMGSAESGQPAKEDVFNTQHPNPRILSELAGTAMSAAGAKVSVVRLPQVHDTVKQGLITPLIALTRAKGVSAYIGEGRNRWPAAHVLDVARLYRLALEKQEAGVRYNAVAEEGIPMREIAEVIGAGLGMPTVSLSPDEAASHFGWLAMFAGADMLACSQRTRERLGWQPTGPGLIADLERMDYSQAAAAA</sequence>
<protein>
    <submittedName>
        <fullName evidence="2">SDR family oxidoreductase</fullName>
    </submittedName>
</protein>
<feature type="domain" description="NAD-dependent epimerase/dehydratase" evidence="1">
    <location>
        <begin position="3"/>
        <end position="218"/>
    </location>
</feature>
<evidence type="ECO:0000313" key="2">
    <source>
        <dbReference type="EMBL" id="RRH97393.1"/>
    </source>
</evidence>
<dbReference type="AlphaFoldDB" id="A0A3P3FFB4"/>
<dbReference type="PANTHER" id="PTHR48079">
    <property type="entry name" value="PROTEIN YEEZ"/>
    <property type="match status" value="1"/>
</dbReference>
<reference evidence="2 3" key="1">
    <citation type="submission" date="2018-11" db="EMBL/GenBank/DDBJ databases">
        <title>the genome of Mesorhizobium tamadayense DSM 28320.</title>
        <authorList>
            <person name="Gao J."/>
        </authorList>
    </citation>
    <scope>NUCLEOTIDE SEQUENCE [LARGE SCALE GENOMIC DNA]</scope>
    <source>
        <strain evidence="2 3">DSM 28320</strain>
    </source>
</reference>
<dbReference type="OrthoDB" id="9787292at2"/>
<dbReference type="EMBL" id="RQXT01000027">
    <property type="protein sequence ID" value="RRH97393.1"/>
    <property type="molecule type" value="Genomic_DNA"/>
</dbReference>
<dbReference type="PANTHER" id="PTHR48079:SF6">
    <property type="entry name" value="NAD(P)-BINDING DOMAIN-CONTAINING PROTEIN-RELATED"/>
    <property type="match status" value="1"/>
</dbReference>
<name>A0A3P3FFB4_9HYPH</name>
<evidence type="ECO:0000259" key="1">
    <source>
        <dbReference type="Pfam" id="PF01370"/>
    </source>
</evidence>
<evidence type="ECO:0000313" key="3">
    <source>
        <dbReference type="Proteomes" id="UP000273786"/>
    </source>
</evidence>